<dbReference type="Proteomes" id="UP000198859">
    <property type="component" value="Chromosome I"/>
</dbReference>
<dbReference type="AlphaFoldDB" id="A0A1H1R0I0"/>
<organism evidence="2 3">
    <name type="scientific">Nocardioides scoriae</name>
    <dbReference type="NCBI Taxonomy" id="642780"/>
    <lineage>
        <taxon>Bacteria</taxon>
        <taxon>Bacillati</taxon>
        <taxon>Actinomycetota</taxon>
        <taxon>Actinomycetes</taxon>
        <taxon>Propionibacteriales</taxon>
        <taxon>Nocardioidaceae</taxon>
        <taxon>Nocardioides</taxon>
    </lineage>
</organism>
<accession>A0A1H1R0I0</accession>
<proteinExistence type="predicted"/>
<name>A0A1H1R0I0_9ACTN</name>
<evidence type="ECO:0000313" key="3">
    <source>
        <dbReference type="Proteomes" id="UP000198859"/>
    </source>
</evidence>
<dbReference type="EMBL" id="LT629757">
    <property type="protein sequence ID" value="SDS29291.1"/>
    <property type="molecule type" value="Genomic_DNA"/>
</dbReference>
<feature type="region of interest" description="Disordered" evidence="1">
    <location>
        <begin position="13"/>
        <end position="41"/>
    </location>
</feature>
<gene>
    <name evidence="2" type="ORF">SAMN04488570_1557</name>
</gene>
<evidence type="ECO:0000313" key="2">
    <source>
        <dbReference type="EMBL" id="SDS29291.1"/>
    </source>
</evidence>
<sequence length="503" mass="52331">MLLALSALAGCGGGGTPQAAAEPRVSTSPSPTVTPDEPVEVIGPEDPASVTVGDPEPGIAPGDGLYYVSQVYPIEHEGELAQPALVRVVLDNAVPARTPVVAAARDGEDGPWRFVSGRLDTDRRHVEFITRELGSFGILAMDRASAAEQLADAFTEAADRPANPEDAVTKPECTTAAAARQDGYEARSWKRRTVFWCLGQLGDSRVLSVTNRRDVPVRVSAPGAGSLGVTGNATGDGTPWTAWTAAVGEGTGTLLLPGRTARFDADLDPGASLLLTARDDQAGRSVQVLRAATTAIATQLDAFGVASPRADRLFASVLAQRSCTRALGKDAEALVAGCLAEDALVDLLDTPGLVVAPLVEAPATRALLDSELTRLRDAAPKVEQRVQVSRSEPPFDALVGRYTGPTRVLTITEDGLATERLSSPAGPVIDLTYRLANPTRDGRTWTATSTLTAVKVLDRKLVSGALPRVGAPGMLTLAGGIVTPPYLATTYCTADAAEQGSCG</sequence>
<dbReference type="STRING" id="642780.SAMN04488570_1557"/>
<protein>
    <submittedName>
        <fullName evidence="2">Uncharacterized protein</fullName>
    </submittedName>
</protein>
<evidence type="ECO:0000256" key="1">
    <source>
        <dbReference type="SAM" id="MobiDB-lite"/>
    </source>
</evidence>
<keyword evidence="3" id="KW-1185">Reference proteome</keyword>
<reference evidence="3" key="1">
    <citation type="submission" date="2016-10" db="EMBL/GenBank/DDBJ databases">
        <authorList>
            <person name="Varghese N."/>
            <person name="Submissions S."/>
        </authorList>
    </citation>
    <scope>NUCLEOTIDE SEQUENCE [LARGE SCALE GENOMIC DNA]</scope>
    <source>
        <strain evidence="3">DSM 22127</strain>
    </source>
</reference>